<dbReference type="EMBL" id="JBBWWR010000003">
    <property type="protein sequence ID" value="KAK8969649.1"/>
    <property type="molecule type" value="Genomic_DNA"/>
</dbReference>
<reference evidence="3 4" key="1">
    <citation type="journal article" date="2022" name="Nat. Plants">
        <title>Genomes of leafy and leafless Platanthera orchids illuminate the evolution of mycoheterotrophy.</title>
        <authorList>
            <person name="Li M.H."/>
            <person name="Liu K.W."/>
            <person name="Li Z."/>
            <person name="Lu H.C."/>
            <person name="Ye Q.L."/>
            <person name="Zhang D."/>
            <person name="Wang J.Y."/>
            <person name="Li Y.F."/>
            <person name="Zhong Z.M."/>
            <person name="Liu X."/>
            <person name="Yu X."/>
            <person name="Liu D.K."/>
            <person name="Tu X.D."/>
            <person name="Liu B."/>
            <person name="Hao Y."/>
            <person name="Liao X.Y."/>
            <person name="Jiang Y.T."/>
            <person name="Sun W.H."/>
            <person name="Chen J."/>
            <person name="Chen Y.Q."/>
            <person name="Ai Y."/>
            <person name="Zhai J.W."/>
            <person name="Wu S.S."/>
            <person name="Zhou Z."/>
            <person name="Hsiao Y.Y."/>
            <person name="Wu W.L."/>
            <person name="Chen Y.Y."/>
            <person name="Lin Y.F."/>
            <person name="Hsu J.L."/>
            <person name="Li C.Y."/>
            <person name="Wang Z.W."/>
            <person name="Zhao X."/>
            <person name="Zhong W.Y."/>
            <person name="Ma X.K."/>
            <person name="Ma L."/>
            <person name="Huang J."/>
            <person name="Chen G.Z."/>
            <person name="Huang M.Z."/>
            <person name="Huang L."/>
            <person name="Peng D.H."/>
            <person name="Luo Y.B."/>
            <person name="Zou S.Q."/>
            <person name="Chen S.P."/>
            <person name="Lan S."/>
            <person name="Tsai W.C."/>
            <person name="Van de Peer Y."/>
            <person name="Liu Z.J."/>
        </authorList>
    </citation>
    <scope>NUCLEOTIDE SEQUENCE [LARGE SCALE GENOMIC DNA]</scope>
    <source>
        <strain evidence="3">Lor288</strain>
    </source>
</reference>
<evidence type="ECO:0000313" key="3">
    <source>
        <dbReference type="EMBL" id="KAK8969649.1"/>
    </source>
</evidence>
<protein>
    <submittedName>
        <fullName evidence="3">Uncharacterized protein</fullName>
    </submittedName>
</protein>
<sequence>MGLMPPTPASDSSKRLISDPSESREPSKLAKLSEDTAGVKGAGEEAPEEALEPETPGMSQNPRVQRYLVAVEYIGTGFFGSQKQPNCRTVTGSVESSDLRALADDPFIFLFAGQTLELQALLLFDAASKFEGSRQMGEGGYLLYMYYLGNSSEGEICYYMV</sequence>
<dbReference type="Gene3D" id="3.30.70.580">
    <property type="entry name" value="Pseudouridine synthase I, catalytic domain, N-terminal subdomain"/>
    <property type="match status" value="1"/>
</dbReference>
<accession>A0ABR2N1L2</accession>
<organism evidence="3 4">
    <name type="scientific">Platanthera guangdongensis</name>
    <dbReference type="NCBI Taxonomy" id="2320717"/>
    <lineage>
        <taxon>Eukaryota</taxon>
        <taxon>Viridiplantae</taxon>
        <taxon>Streptophyta</taxon>
        <taxon>Embryophyta</taxon>
        <taxon>Tracheophyta</taxon>
        <taxon>Spermatophyta</taxon>
        <taxon>Magnoliopsida</taxon>
        <taxon>Liliopsida</taxon>
        <taxon>Asparagales</taxon>
        <taxon>Orchidaceae</taxon>
        <taxon>Orchidoideae</taxon>
        <taxon>Orchideae</taxon>
        <taxon>Orchidinae</taxon>
        <taxon>Platanthera</taxon>
    </lineage>
</organism>
<keyword evidence="4" id="KW-1185">Reference proteome</keyword>
<keyword evidence="1" id="KW-0413">Isomerase</keyword>
<dbReference type="InterPro" id="IPR020103">
    <property type="entry name" value="PsdUridine_synth_cat_dom_sf"/>
</dbReference>
<dbReference type="SUPFAM" id="SSF55120">
    <property type="entry name" value="Pseudouridine synthase"/>
    <property type="match status" value="1"/>
</dbReference>
<feature type="region of interest" description="Disordered" evidence="2">
    <location>
        <begin position="1"/>
        <end position="62"/>
    </location>
</feature>
<gene>
    <name evidence="3" type="ORF">KSP40_PGU002220</name>
</gene>
<evidence type="ECO:0000313" key="4">
    <source>
        <dbReference type="Proteomes" id="UP001412067"/>
    </source>
</evidence>
<feature type="compositionally biased region" description="Basic and acidic residues" evidence="2">
    <location>
        <begin position="12"/>
        <end position="34"/>
    </location>
</feature>
<comment type="caution">
    <text evidence="3">The sequence shown here is derived from an EMBL/GenBank/DDBJ whole genome shotgun (WGS) entry which is preliminary data.</text>
</comment>
<name>A0ABR2N1L2_9ASPA</name>
<dbReference type="InterPro" id="IPR020094">
    <property type="entry name" value="TruA/RsuA/RluB/E/F_N"/>
</dbReference>
<dbReference type="Proteomes" id="UP001412067">
    <property type="component" value="Unassembled WGS sequence"/>
</dbReference>
<evidence type="ECO:0000256" key="2">
    <source>
        <dbReference type="SAM" id="MobiDB-lite"/>
    </source>
</evidence>
<evidence type="ECO:0000256" key="1">
    <source>
        <dbReference type="ARBA" id="ARBA00023235"/>
    </source>
</evidence>
<proteinExistence type="predicted"/>